<comment type="caution">
    <text evidence="1">The sequence shown here is derived from an EMBL/GenBank/DDBJ whole genome shotgun (WGS) entry which is preliminary data.</text>
</comment>
<evidence type="ECO:0000313" key="1">
    <source>
        <dbReference type="EMBL" id="KAK8404507.1"/>
    </source>
</evidence>
<gene>
    <name evidence="1" type="ORF">O3P69_007624</name>
</gene>
<dbReference type="Proteomes" id="UP001487740">
    <property type="component" value="Unassembled WGS sequence"/>
</dbReference>
<sequence length="205" mass="21775">MRTHMYTSVLSTSGGLWHHAGCLDAAFQAGILAAWRARVSVRLWPSERKVTAALSASCLCSLATLSRAPLAAHTGNPGPVPRLAPRGGVTLGSGTHRCRSRRALWLPGDLHAWQCSAAAWPADGGLAEDAAAWHSLPPSRPVFRGGMLYVTRCGAPLRGAGLTGAEVGRTPIPHDSPFPYRGYRKEGKLLQPLKPLAGRPFPHLG</sequence>
<dbReference type="EMBL" id="JARAKH010000004">
    <property type="protein sequence ID" value="KAK8404507.1"/>
    <property type="molecule type" value="Genomic_DNA"/>
</dbReference>
<reference evidence="1 2" key="1">
    <citation type="submission" date="2023-03" db="EMBL/GenBank/DDBJ databases">
        <title>High-quality genome of Scylla paramamosain provides insights in environmental adaptation.</title>
        <authorList>
            <person name="Zhang L."/>
        </authorList>
    </citation>
    <scope>NUCLEOTIDE SEQUENCE [LARGE SCALE GENOMIC DNA]</scope>
    <source>
        <strain evidence="1">LZ_2023a</strain>
        <tissue evidence="1">Muscle</tissue>
    </source>
</reference>
<organism evidence="1 2">
    <name type="scientific">Scylla paramamosain</name>
    <name type="common">Mud crab</name>
    <dbReference type="NCBI Taxonomy" id="85552"/>
    <lineage>
        <taxon>Eukaryota</taxon>
        <taxon>Metazoa</taxon>
        <taxon>Ecdysozoa</taxon>
        <taxon>Arthropoda</taxon>
        <taxon>Crustacea</taxon>
        <taxon>Multicrustacea</taxon>
        <taxon>Malacostraca</taxon>
        <taxon>Eumalacostraca</taxon>
        <taxon>Eucarida</taxon>
        <taxon>Decapoda</taxon>
        <taxon>Pleocyemata</taxon>
        <taxon>Brachyura</taxon>
        <taxon>Eubrachyura</taxon>
        <taxon>Portunoidea</taxon>
        <taxon>Portunidae</taxon>
        <taxon>Portuninae</taxon>
        <taxon>Scylla</taxon>
    </lineage>
</organism>
<keyword evidence="2" id="KW-1185">Reference proteome</keyword>
<dbReference type="AlphaFoldDB" id="A0AAW0V1M7"/>
<protein>
    <submittedName>
        <fullName evidence="1">Uncharacterized protein</fullName>
    </submittedName>
</protein>
<name>A0AAW0V1M7_SCYPA</name>
<accession>A0AAW0V1M7</accession>
<proteinExistence type="predicted"/>
<evidence type="ECO:0000313" key="2">
    <source>
        <dbReference type="Proteomes" id="UP001487740"/>
    </source>
</evidence>